<protein>
    <submittedName>
        <fullName evidence="2">Uncharacterized protein</fullName>
    </submittedName>
</protein>
<dbReference type="RefSeq" id="WP_145214497.1">
    <property type="nucleotide sequence ID" value="NZ_CP036432.1"/>
</dbReference>
<sequence>MQSFRFSAICALLIGIASPPWVFMASAAELDQYGGTTAIKGEATGFFHVEEIDGRHWFITPDGNAFFAVSLSHMLSGESDVACQNVYGGDADAWLKGSFEKARAMGFNCALGSATSPERNLNGFVDVPKAEKLFREANFPFAVGVILLKHPWEFVDGETLPDIFHPDYEQLIRSRAAQICPRYKDDPLCMGYYYGFGAFNQSDQWVNHHFSLPPGSPGREVLSDLLIQRYDNDVAKFNAVYGTSLHDMSELKSSFELTYEKEYERRNYPRVGQSLDKDKLADFEAIVSHMCVSLYKLGHDAIRRWDDNHLILGSFIKEWALSVDSWKKAAPYVDMLAPQHVNEYISVSDIADATDLPIIFSDEYFGFHYPGGTGSLHAGLVSHDARGEVYRANLMRHFKDPGVLGVTYCACMYDQGGNTLAKNNQNGFYSLDGEPREKLIEVVTDLNGSIYEHATKPASPEALEKLNTELFEKWKEHSVRRRR</sequence>
<organism evidence="2 3">
    <name type="scientific">Stieleria magnilauensis</name>
    <dbReference type="NCBI Taxonomy" id="2527963"/>
    <lineage>
        <taxon>Bacteria</taxon>
        <taxon>Pseudomonadati</taxon>
        <taxon>Planctomycetota</taxon>
        <taxon>Planctomycetia</taxon>
        <taxon>Pirellulales</taxon>
        <taxon>Pirellulaceae</taxon>
        <taxon>Stieleria</taxon>
    </lineage>
</organism>
<feature type="chain" id="PRO_5045304295" evidence="1">
    <location>
        <begin position="28"/>
        <end position="483"/>
    </location>
</feature>
<keyword evidence="3" id="KW-1185">Reference proteome</keyword>
<dbReference type="EMBL" id="CP036432">
    <property type="protein sequence ID" value="QDV85180.1"/>
    <property type="molecule type" value="Genomic_DNA"/>
</dbReference>
<feature type="signal peptide" evidence="1">
    <location>
        <begin position="1"/>
        <end position="27"/>
    </location>
</feature>
<name>A0ABX5XW74_9BACT</name>
<evidence type="ECO:0000313" key="2">
    <source>
        <dbReference type="EMBL" id="QDV85180.1"/>
    </source>
</evidence>
<evidence type="ECO:0000313" key="3">
    <source>
        <dbReference type="Proteomes" id="UP000318081"/>
    </source>
</evidence>
<dbReference type="InterPro" id="IPR017853">
    <property type="entry name" value="GH"/>
</dbReference>
<dbReference type="Proteomes" id="UP000318081">
    <property type="component" value="Chromosome"/>
</dbReference>
<accession>A0ABX5XW74</accession>
<keyword evidence="1" id="KW-0732">Signal</keyword>
<gene>
    <name evidence="2" type="ORF">TBK1r_41340</name>
</gene>
<dbReference type="SUPFAM" id="SSF51445">
    <property type="entry name" value="(Trans)glycosidases"/>
    <property type="match status" value="1"/>
</dbReference>
<reference evidence="2 3" key="1">
    <citation type="submission" date="2019-02" db="EMBL/GenBank/DDBJ databases">
        <title>Deep-cultivation of Planctomycetes and their phenomic and genomic characterization uncovers novel biology.</title>
        <authorList>
            <person name="Wiegand S."/>
            <person name="Jogler M."/>
            <person name="Boedeker C."/>
            <person name="Pinto D."/>
            <person name="Vollmers J."/>
            <person name="Rivas-Marin E."/>
            <person name="Kohn T."/>
            <person name="Peeters S.H."/>
            <person name="Heuer A."/>
            <person name="Rast P."/>
            <person name="Oberbeckmann S."/>
            <person name="Bunk B."/>
            <person name="Jeske O."/>
            <person name="Meyerdierks A."/>
            <person name="Storesund J.E."/>
            <person name="Kallscheuer N."/>
            <person name="Luecker S."/>
            <person name="Lage O.M."/>
            <person name="Pohl T."/>
            <person name="Merkel B.J."/>
            <person name="Hornburger P."/>
            <person name="Mueller R.-W."/>
            <person name="Bruemmer F."/>
            <person name="Labrenz M."/>
            <person name="Spormann A.M."/>
            <person name="Op den Camp H."/>
            <person name="Overmann J."/>
            <person name="Amann R."/>
            <person name="Jetten M.S.M."/>
            <person name="Mascher T."/>
            <person name="Medema M.H."/>
            <person name="Devos D.P."/>
            <person name="Kaster A.-K."/>
            <person name="Ovreas L."/>
            <person name="Rohde M."/>
            <person name="Galperin M.Y."/>
            <person name="Jogler C."/>
        </authorList>
    </citation>
    <scope>NUCLEOTIDE SEQUENCE [LARGE SCALE GENOMIC DNA]</scope>
    <source>
        <strain evidence="2 3">TBK1r</strain>
    </source>
</reference>
<dbReference type="Gene3D" id="3.20.20.80">
    <property type="entry name" value="Glycosidases"/>
    <property type="match status" value="1"/>
</dbReference>
<evidence type="ECO:0000256" key="1">
    <source>
        <dbReference type="SAM" id="SignalP"/>
    </source>
</evidence>
<proteinExistence type="predicted"/>